<feature type="region of interest" description="Disordered" evidence="3">
    <location>
        <begin position="233"/>
        <end position="256"/>
    </location>
</feature>
<dbReference type="Gene3D" id="3.40.50.720">
    <property type="entry name" value="NAD(P)-binding Rossmann-like Domain"/>
    <property type="match status" value="1"/>
</dbReference>
<protein>
    <submittedName>
        <fullName evidence="4">NAD(P)-dependent dehydrogenase (Short-subunit alcohol dehydrogenase family)</fullName>
    </submittedName>
</protein>
<dbReference type="Proteomes" id="UP000579647">
    <property type="component" value="Unassembled WGS sequence"/>
</dbReference>
<proteinExistence type="inferred from homology"/>
<gene>
    <name evidence="4" type="ORF">HNR07_004550</name>
</gene>
<reference evidence="4 5" key="1">
    <citation type="submission" date="2020-08" db="EMBL/GenBank/DDBJ databases">
        <title>Sequencing the genomes of 1000 actinobacteria strains.</title>
        <authorList>
            <person name="Klenk H.-P."/>
        </authorList>
    </citation>
    <scope>NUCLEOTIDE SEQUENCE [LARGE SCALE GENOMIC DNA]</scope>
    <source>
        <strain evidence="4 5">DSM 44598</strain>
    </source>
</reference>
<keyword evidence="5" id="KW-1185">Reference proteome</keyword>
<dbReference type="Pfam" id="PF13561">
    <property type="entry name" value="adh_short_C2"/>
    <property type="match status" value="1"/>
</dbReference>
<accession>A0A840WDC9</accession>
<dbReference type="RefSeq" id="WP_184366651.1">
    <property type="nucleotide sequence ID" value="NZ_BAAAKM010000111.1"/>
</dbReference>
<dbReference type="PANTHER" id="PTHR43669:SF3">
    <property type="entry name" value="ALCOHOL DEHYDROGENASE, PUTATIVE (AFU_ORTHOLOGUE AFUA_3G03445)-RELATED"/>
    <property type="match status" value="1"/>
</dbReference>
<dbReference type="InterPro" id="IPR002347">
    <property type="entry name" value="SDR_fam"/>
</dbReference>
<dbReference type="GO" id="GO:0016491">
    <property type="term" value="F:oxidoreductase activity"/>
    <property type="evidence" value="ECO:0007669"/>
    <property type="project" value="UniProtKB-KW"/>
</dbReference>
<evidence type="ECO:0000256" key="2">
    <source>
        <dbReference type="ARBA" id="ARBA00023002"/>
    </source>
</evidence>
<name>A0A840WDC9_9ACTN</name>
<evidence type="ECO:0000313" key="4">
    <source>
        <dbReference type="EMBL" id="MBB5493413.1"/>
    </source>
</evidence>
<dbReference type="InterPro" id="IPR036291">
    <property type="entry name" value="NAD(P)-bd_dom_sf"/>
</dbReference>
<dbReference type="PANTHER" id="PTHR43669">
    <property type="entry name" value="5-KETO-D-GLUCONATE 5-REDUCTASE"/>
    <property type="match status" value="1"/>
</dbReference>
<evidence type="ECO:0000256" key="3">
    <source>
        <dbReference type="SAM" id="MobiDB-lite"/>
    </source>
</evidence>
<comment type="caution">
    <text evidence="4">The sequence shown here is derived from an EMBL/GenBank/DDBJ whole genome shotgun (WGS) entry which is preliminary data.</text>
</comment>
<evidence type="ECO:0000256" key="1">
    <source>
        <dbReference type="ARBA" id="ARBA00006484"/>
    </source>
</evidence>
<dbReference type="AlphaFoldDB" id="A0A840WDC9"/>
<dbReference type="EMBL" id="JACHDO010000001">
    <property type="protein sequence ID" value="MBB5493413.1"/>
    <property type="molecule type" value="Genomic_DNA"/>
</dbReference>
<keyword evidence="2" id="KW-0560">Oxidoreductase</keyword>
<dbReference type="SUPFAM" id="SSF51735">
    <property type="entry name" value="NAD(P)-binding Rossmann-fold domains"/>
    <property type="match status" value="1"/>
</dbReference>
<sequence length="256" mass="26845">MNRRTVLRVVTGAAGQIGGSLTTHLRARGPVLAVDRRPAPGVVEVDVASEEFAMLLRERLTPMTGRVELFHTAAHLGPRIPIAHTSPAAFSALVHDNLTAAYVALRALVMVLEERDLKASAVVLSSVGATRAHRYQPAYDAAKAGVESLVRSFTLEHGARLCPRAVAVGPLAESASTAADGERADDLIALVPRGTYMHLAELVEALDAFASPAFDGACGHTLTLDGGLSSQLRPAAIERPPDRSAKTPAPSAANSE</sequence>
<comment type="similarity">
    <text evidence="1">Belongs to the short-chain dehydrogenases/reductases (SDR) family.</text>
</comment>
<organism evidence="4 5">
    <name type="scientific">Nocardiopsis metallicus</name>
    <dbReference type="NCBI Taxonomy" id="179819"/>
    <lineage>
        <taxon>Bacteria</taxon>
        <taxon>Bacillati</taxon>
        <taxon>Actinomycetota</taxon>
        <taxon>Actinomycetes</taxon>
        <taxon>Streptosporangiales</taxon>
        <taxon>Nocardiopsidaceae</taxon>
        <taxon>Nocardiopsis</taxon>
    </lineage>
</organism>
<dbReference type="CDD" id="cd05233">
    <property type="entry name" value="SDR_c"/>
    <property type="match status" value="1"/>
</dbReference>
<evidence type="ECO:0000313" key="5">
    <source>
        <dbReference type="Proteomes" id="UP000579647"/>
    </source>
</evidence>